<gene>
    <name evidence="3" type="ORF">GUH15_01045</name>
    <name evidence="2" type="ORF">XAC3562_890168</name>
</gene>
<dbReference type="KEGG" id="xcu:J159_04196"/>
<dbReference type="KEGG" id="xcf:J172_04237"/>
<dbReference type="KEGG" id="xcn:J169_04244"/>
<name>A0A0U4YRU4_XANCI</name>
<accession>A0A0U4YRU4</accession>
<feature type="transmembrane region" description="Helical" evidence="1">
    <location>
        <begin position="137"/>
        <end position="156"/>
    </location>
</feature>
<dbReference type="KEGG" id="xcr:J163_04196"/>
<evidence type="ECO:0000313" key="3">
    <source>
        <dbReference type="EMBL" id="MBD4334682.1"/>
    </source>
</evidence>
<dbReference type="OMA" id="IFELMHA"/>
<proteinExistence type="predicted"/>
<feature type="transmembrane region" description="Helical" evidence="1">
    <location>
        <begin position="63"/>
        <end position="85"/>
    </location>
</feature>
<dbReference type="EMBL" id="CCXZ01000187">
    <property type="protein sequence ID" value="CEG18844.1"/>
    <property type="molecule type" value="Genomic_DNA"/>
</dbReference>
<dbReference type="EMBL" id="JAABFR010000086">
    <property type="protein sequence ID" value="MBD4334682.1"/>
    <property type="molecule type" value="Genomic_DNA"/>
</dbReference>
<dbReference type="KEGG" id="xcw:J162_04201"/>
<dbReference type="AlphaFoldDB" id="A0A0U4YRU4"/>
<organism evidence="2 4">
    <name type="scientific">Xanthomonas citri pv. citri</name>
    <dbReference type="NCBI Taxonomy" id="611301"/>
    <lineage>
        <taxon>Bacteria</taxon>
        <taxon>Pseudomonadati</taxon>
        <taxon>Pseudomonadota</taxon>
        <taxon>Gammaproteobacteria</taxon>
        <taxon>Lysobacterales</taxon>
        <taxon>Lysobacteraceae</taxon>
        <taxon>Xanthomonas</taxon>
    </lineage>
</organism>
<keyword evidence="4" id="KW-1185">Reference proteome</keyword>
<evidence type="ECO:0000313" key="4">
    <source>
        <dbReference type="Proteomes" id="UP000052230"/>
    </source>
</evidence>
<dbReference type="KEGG" id="xcm:J164_04197"/>
<keyword evidence="1" id="KW-0472">Membrane</keyword>
<feature type="transmembrane region" description="Helical" evidence="1">
    <location>
        <begin position="105"/>
        <end position="125"/>
    </location>
</feature>
<evidence type="ECO:0000256" key="1">
    <source>
        <dbReference type="SAM" id="Phobius"/>
    </source>
</evidence>
<protein>
    <submittedName>
        <fullName evidence="2">Uncharacterized protein</fullName>
    </submittedName>
</protein>
<dbReference type="Proteomes" id="UP000653002">
    <property type="component" value="Unassembled WGS sequence"/>
</dbReference>
<feature type="transmembrane region" description="Helical" evidence="1">
    <location>
        <begin position="21"/>
        <end position="43"/>
    </location>
</feature>
<evidence type="ECO:0000313" key="2">
    <source>
        <dbReference type="EMBL" id="CEG18844.1"/>
    </source>
</evidence>
<reference evidence="2 4" key="1">
    <citation type="submission" date="2014-09" db="EMBL/GenBank/DDBJ databases">
        <authorList>
            <person name="Regsiter A."/>
        </authorList>
    </citation>
    <scope>NUCLEOTIDE SEQUENCE [LARGE SCALE GENOMIC DNA]</scope>
</reference>
<comment type="caution">
    <text evidence="2">The sequence shown here is derived from an EMBL/GenBank/DDBJ whole genome shotgun (WGS) entry which is preliminary data.</text>
</comment>
<reference evidence="3" key="2">
    <citation type="submission" date="2020-01" db="EMBL/GenBank/DDBJ databases">
        <authorList>
            <person name="Richard D."/>
        </authorList>
    </citation>
    <scope>NUCLEOTIDE SEQUENCE</scope>
    <source>
        <strain evidence="3">JP541</strain>
    </source>
</reference>
<sequence length="182" mass="20074">MLCFPSPASPLMKALSHLFRAGHFVILAFFVLCAAGLVTMAGLELWHGFTPGGDMVVRDRFNVVLEAVGLLTVALVTLELGQTIFEEEILRDVKVSGPTRVRRYLSRFFVVIVIALAIETLVSIFELMHADPAKLPYAAAVGSCAALLLIAWGVFVKLNRSAEELEPEAMEETKREDREVQE</sequence>
<dbReference type="Proteomes" id="UP000052230">
    <property type="component" value="Unassembled WGS sequence"/>
</dbReference>
<keyword evidence="1" id="KW-1133">Transmembrane helix</keyword>
<keyword evidence="1" id="KW-0812">Transmembrane</keyword>